<proteinExistence type="inferred from homology"/>
<feature type="domain" description="HAMP" evidence="8">
    <location>
        <begin position="310"/>
        <end position="364"/>
    </location>
</feature>
<evidence type="ECO:0000256" key="3">
    <source>
        <dbReference type="ARBA" id="ARBA00029447"/>
    </source>
</evidence>
<accession>A0AAV5NKR8</accession>
<gene>
    <name evidence="9" type="ORF">GCM10007932_03730</name>
</gene>
<keyword evidence="2 4" id="KW-0807">Transducer</keyword>
<feature type="domain" description="Methyl-accepting transducer" evidence="7">
    <location>
        <begin position="369"/>
        <end position="605"/>
    </location>
</feature>
<sequence length="641" mass="71053">MNNKKYAFHLGFKTKLILLVTIVSSLSLIGSNWFSLELAKEQIQQNVLNEIKHSLTLEARKIENDVLRTIDTVNAVATEISANQYTTENQVLMHYAASLGGIDKIVIGHDDGRTYTSRPSESFPNGIGIPEKYNPTTRPWYKQAKQHMGLSFSDVFFTRSTNTPMMGVMYAYSDKVIMADIRFDELETQLLELEKIHQAKGILVDDRGMIVASTIEGIEAQTEFSSLEASINADEATQHPEQFINGTLNGQNVLLMAKIVHIGAKKQWFMISAMDPNVALAKLDKVMSHARTVIFCTIIASIILMIFVLNKLYQPILSLKKVVHDLSRGDGDLAQRLKENSNDDLGNIAKDINLFIGGLQEMIKEMKQRNAKLNDKVQSIEASCRDTHTVLQVHTDETAQVVSTIEQLSKASVEVENSSHATATAARDAAAFSDETKQINEVTETYISDLETQIDNTSQDILSMDNETQSIQSIVTVIGGIAEQTNLLALNASIEAARAGEHGRGFAVVADEVRALATRTQESTSEIDRALASLRGKSAGLVDSIDQTKSNCEKTRTQLALAVEMLSNLNERMVTVSRFNDDISTSSAEQNSLIQNIKHNIHEIENIVLRLNTLSQNQVDESEQIKTFNNSVSSLMDRFKV</sequence>
<dbReference type="Pfam" id="PF00672">
    <property type="entry name" value="HAMP"/>
    <property type="match status" value="1"/>
</dbReference>
<dbReference type="PANTHER" id="PTHR32089">
    <property type="entry name" value="METHYL-ACCEPTING CHEMOTAXIS PROTEIN MCPB"/>
    <property type="match status" value="1"/>
</dbReference>
<dbReference type="EMBL" id="BSNX01000003">
    <property type="protein sequence ID" value="GLQ71013.1"/>
    <property type="molecule type" value="Genomic_DNA"/>
</dbReference>
<evidence type="ECO:0000256" key="5">
    <source>
        <dbReference type="SAM" id="Coils"/>
    </source>
</evidence>
<dbReference type="GO" id="GO:0005886">
    <property type="term" value="C:plasma membrane"/>
    <property type="evidence" value="ECO:0007669"/>
    <property type="project" value="UniProtKB-SubCell"/>
</dbReference>
<dbReference type="CDD" id="cd18773">
    <property type="entry name" value="PDC1_HK_sensor"/>
    <property type="match status" value="1"/>
</dbReference>
<evidence type="ECO:0000256" key="6">
    <source>
        <dbReference type="SAM" id="Phobius"/>
    </source>
</evidence>
<dbReference type="PROSITE" id="PS50111">
    <property type="entry name" value="CHEMOTAXIS_TRANSDUC_2"/>
    <property type="match status" value="1"/>
</dbReference>
<keyword evidence="10" id="KW-1185">Reference proteome</keyword>
<reference evidence="10" key="1">
    <citation type="journal article" date="2019" name="Int. J. Syst. Evol. Microbiol.">
        <title>The Global Catalogue of Microorganisms (GCM) 10K type strain sequencing project: providing services to taxonomists for standard genome sequencing and annotation.</title>
        <authorList>
            <consortium name="The Broad Institute Genomics Platform"/>
            <consortium name="The Broad Institute Genome Sequencing Center for Infectious Disease"/>
            <person name="Wu L."/>
            <person name="Ma J."/>
        </authorList>
    </citation>
    <scope>NUCLEOTIDE SEQUENCE [LARGE SCALE GENOMIC DNA]</scope>
    <source>
        <strain evidence="10">NBRC 15640</strain>
    </source>
</reference>
<dbReference type="FunFam" id="1.10.287.950:FF:000001">
    <property type="entry name" value="Methyl-accepting chemotaxis sensory transducer"/>
    <property type="match status" value="1"/>
</dbReference>
<dbReference type="SUPFAM" id="SSF58104">
    <property type="entry name" value="Methyl-accepting chemotaxis protein (MCP) signaling domain"/>
    <property type="match status" value="1"/>
</dbReference>
<dbReference type="Proteomes" id="UP001156690">
    <property type="component" value="Unassembled WGS sequence"/>
</dbReference>
<evidence type="ECO:0000259" key="8">
    <source>
        <dbReference type="PROSITE" id="PS50885"/>
    </source>
</evidence>
<comment type="subcellular location">
    <subcellularLocation>
        <location evidence="1">Cell inner membrane</location>
    </subcellularLocation>
</comment>
<comment type="caution">
    <text evidence="9">The sequence shown here is derived from an EMBL/GenBank/DDBJ whole genome shotgun (WGS) entry which is preliminary data.</text>
</comment>
<dbReference type="InterPro" id="IPR003660">
    <property type="entry name" value="HAMP_dom"/>
</dbReference>
<keyword evidence="5" id="KW-0175">Coiled coil</keyword>
<dbReference type="InterPro" id="IPR029151">
    <property type="entry name" value="Sensor-like_sf"/>
</dbReference>
<dbReference type="GO" id="GO:0007165">
    <property type="term" value="P:signal transduction"/>
    <property type="evidence" value="ECO:0007669"/>
    <property type="project" value="UniProtKB-KW"/>
</dbReference>
<feature type="transmembrane region" description="Helical" evidence="6">
    <location>
        <begin position="16"/>
        <end position="36"/>
    </location>
</feature>
<organism evidence="9 10">
    <name type="scientific">Vibrio penaeicida</name>
    <dbReference type="NCBI Taxonomy" id="104609"/>
    <lineage>
        <taxon>Bacteria</taxon>
        <taxon>Pseudomonadati</taxon>
        <taxon>Pseudomonadota</taxon>
        <taxon>Gammaproteobacteria</taxon>
        <taxon>Vibrionales</taxon>
        <taxon>Vibrionaceae</taxon>
        <taxon>Vibrio</taxon>
    </lineage>
</organism>
<keyword evidence="6" id="KW-1133">Transmembrane helix</keyword>
<dbReference type="AlphaFoldDB" id="A0AAV5NKR8"/>
<dbReference type="PANTHER" id="PTHR32089:SF55">
    <property type="entry name" value="METHYL ACCEPTING SENSORY TRANSDUCER WITH CACHE_2 SMALL MOLECULE BINDING DOMAIN"/>
    <property type="match status" value="1"/>
</dbReference>
<dbReference type="Pfam" id="PF00015">
    <property type="entry name" value="MCPsignal"/>
    <property type="match status" value="1"/>
</dbReference>
<dbReference type="InterPro" id="IPR004089">
    <property type="entry name" value="MCPsignal_dom"/>
</dbReference>
<evidence type="ECO:0000313" key="10">
    <source>
        <dbReference type="Proteomes" id="UP001156690"/>
    </source>
</evidence>
<dbReference type="Gene3D" id="1.10.287.950">
    <property type="entry name" value="Methyl-accepting chemotaxis protein"/>
    <property type="match status" value="1"/>
</dbReference>
<dbReference type="SUPFAM" id="SSF103190">
    <property type="entry name" value="Sensory domain-like"/>
    <property type="match status" value="1"/>
</dbReference>
<protein>
    <submittedName>
        <fullName evidence="9">Methyl-accepting chemotaxis protein</fullName>
    </submittedName>
</protein>
<dbReference type="CDD" id="cd06225">
    <property type="entry name" value="HAMP"/>
    <property type="match status" value="1"/>
</dbReference>
<keyword evidence="6" id="KW-0472">Membrane</keyword>
<evidence type="ECO:0000259" key="7">
    <source>
        <dbReference type="PROSITE" id="PS50111"/>
    </source>
</evidence>
<evidence type="ECO:0000256" key="1">
    <source>
        <dbReference type="ARBA" id="ARBA00004533"/>
    </source>
</evidence>
<comment type="similarity">
    <text evidence="3">Belongs to the methyl-accepting chemotaxis (MCP) protein family.</text>
</comment>
<dbReference type="Gene3D" id="3.30.450.20">
    <property type="entry name" value="PAS domain"/>
    <property type="match status" value="2"/>
</dbReference>
<dbReference type="GO" id="GO:0006935">
    <property type="term" value="P:chemotaxis"/>
    <property type="evidence" value="ECO:0007669"/>
    <property type="project" value="UniProtKB-ARBA"/>
</dbReference>
<evidence type="ECO:0000313" key="9">
    <source>
        <dbReference type="EMBL" id="GLQ71013.1"/>
    </source>
</evidence>
<evidence type="ECO:0000256" key="2">
    <source>
        <dbReference type="ARBA" id="ARBA00023224"/>
    </source>
</evidence>
<feature type="transmembrane region" description="Helical" evidence="6">
    <location>
        <begin position="292"/>
        <end position="313"/>
    </location>
</feature>
<dbReference type="SMART" id="SM00283">
    <property type="entry name" value="MA"/>
    <property type="match status" value="1"/>
</dbReference>
<evidence type="ECO:0000256" key="4">
    <source>
        <dbReference type="PROSITE-ProRule" id="PRU00284"/>
    </source>
</evidence>
<feature type="coiled-coil region" evidence="5">
    <location>
        <begin position="356"/>
        <end position="383"/>
    </location>
</feature>
<name>A0AAV5NKR8_9VIBR</name>
<dbReference type="SMART" id="SM00304">
    <property type="entry name" value="HAMP"/>
    <property type="match status" value="1"/>
</dbReference>
<dbReference type="PROSITE" id="PS50885">
    <property type="entry name" value="HAMP"/>
    <property type="match status" value="1"/>
</dbReference>
<keyword evidence="6" id="KW-0812">Transmembrane</keyword>